<dbReference type="AlphaFoldDB" id="A0A329RXX8"/>
<dbReference type="VEuPathDB" id="FungiDB:PC110_g14302"/>
<accession>A0A329RXX8</accession>
<sequence>MPTRNSRERVTGTDQNSASFWDRVHGAYRQLAGASATAWNAGARQSRWAVLIDVVLYASSLSSAKAGLHSGWTDYDYVAKANNRFTAKREQLNANAR</sequence>
<dbReference type="OrthoDB" id="129295at2759"/>
<evidence type="ECO:0000313" key="3">
    <source>
        <dbReference type="Proteomes" id="UP000251314"/>
    </source>
</evidence>
<evidence type="ECO:0000313" key="2">
    <source>
        <dbReference type="EMBL" id="RAW29335.1"/>
    </source>
</evidence>
<evidence type="ECO:0000313" key="1">
    <source>
        <dbReference type="EMBL" id="KAG6961890.1"/>
    </source>
</evidence>
<dbReference type="Proteomes" id="UP000251314">
    <property type="component" value="Unassembled WGS sequence"/>
</dbReference>
<reference evidence="2 3" key="1">
    <citation type="submission" date="2018-01" db="EMBL/GenBank/DDBJ databases">
        <title>Draft genome of the strawberry crown rot pathogen Phytophthora cactorum.</title>
        <authorList>
            <person name="Armitage A.D."/>
            <person name="Lysoe E."/>
            <person name="Nellist C.F."/>
            <person name="Harrison R.J."/>
            <person name="Brurberg M.B."/>
        </authorList>
    </citation>
    <scope>NUCLEOTIDE SEQUENCE [LARGE SCALE GENOMIC DNA]</scope>
    <source>
        <strain evidence="2 3">10300</strain>
    </source>
</reference>
<keyword evidence="3" id="KW-1185">Reference proteome</keyword>
<dbReference type="EMBL" id="MJFZ01000434">
    <property type="protein sequence ID" value="RAW29335.1"/>
    <property type="molecule type" value="Genomic_DNA"/>
</dbReference>
<dbReference type="EMBL" id="JAENGZ010000331">
    <property type="protein sequence ID" value="KAG6961890.1"/>
    <property type="molecule type" value="Genomic_DNA"/>
</dbReference>
<dbReference type="Proteomes" id="UP000688947">
    <property type="component" value="Unassembled WGS sequence"/>
</dbReference>
<protein>
    <submittedName>
        <fullName evidence="2">Uncharacterized protein</fullName>
    </submittedName>
</protein>
<comment type="caution">
    <text evidence="2">The sequence shown here is derived from an EMBL/GenBank/DDBJ whole genome shotgun (WGS) entry which is preliminary data.</text>
</comment>
<organism evidence="2 3">
    <name type="scientific">Phytophthora cactorum</name>
    <dbReference type="NCBI Taxonomy" id="29920"/>
    <lineage>
        <taxon>Eukaryota</taxon>
        <taxon>Sar</taxon>
        <taxon>Stramenopiles</taxon>
        <taxon>Oomycota</taxon>
        <taxon>Peronosporomycetes</taxon>
        <taxon>Peronosporales</taxon>
        <taxon>Peronosporaceae</taxon>
        <taxon>Phytophthora</taxon>
    </lineage>
</organism>
<reference evidence="1" key="2">
    <citation type="submission" date="2021-01" db="EMBL/GenBank/DDBJ databases">
        <title>Phytophthora aleatoria, a newly-described species from Pinus radiata is distinct from Phytophthora cactorum isolates based on comparative genomics.</title>
        <authorList>
            <person name="Mcdougal R."/>
            <person name="Panda P."/>
            <person name="Williams N."/>
            <person name="Studholme D.J."/>
        </authorList>
    </citation>
    <scope>NUCLEOTIDE SEQUENCE</scope>
    <source>
        <strain evidence="1">NZFS 3830</strain>
    </source>
</reference>
<proteinExistence type="predicted"/>
<gene>
    <name evidence="1" type="ORF">JG687_00007459</name>
    <name evidence="2" type="ORF">PC110_g14302</name>
</gene>
<name>A0A329RXX8_9STRA</name>